<dbReference type="InterPro" id="IPR036259">
    <property type="entry name" value="MFS_trans_sf"/>
</dbReference>
<keyword evidence="4 6" id="KW-0472">Membrane</keyword>
<feature type="transmembrane region" description="Helical" evidence="6">
    <location>
        <begin position="118"/>
        <end position="135"/>
    </location>
</feature>
<feature type="compositionally biased region" description="Polar residues" evidence="5">
    <location>
        <begin position="549"/>
        <end position="560"/>
    </location>
</feature>
<gene>
    <name evidence="8" type="ORF">CYMTET_52950</name>
</gene>
<comment type="subcellular location">
    <subcellularLocation>
        <location evidence="1">Membrane</location>
        <topology evidence="1">Multi-pass membrane protein</topology>
    </subcellularLocation>
</comment>
<dbReference type="AlphaFoldDB" id="A0AAE0BJB2"/>
<evidence type="ECO:0000256" key="4">
    <source>
        <dbReference type="ARBA" id="ARBA00023136"/>
    </source>
</evidence>
<dbReference type="GO" id="GO:0016020">
    <property type="term" value="C:membrane"/>
    <property type="evidence" value="ECO:0007669"/>
    <property type="project" value="UniProtKB-SubCell"/>
</dbReference>
<evidence type="ECO:0000256" key="1">
    <source>
        <dbReference type="ARBA" id="ARBA00004141"/>
    </source>
</evidence>
<reference evidence="8 9" key="1">
    <citation type="journal article" date="2015" name="Genome Biol. Evol.">
        <title>Comparative Genomics of a Bacterivorous Green Alga Reveals Evolutionary Causalities and Consequences of Phago-Mixotrophic Mode of Nutrition.</title>
        <authorList>
            <person name="Burns J.A."/>
            <person name="Paasch A."/>
            <person name="Narechania A."/>
            <person name="Kim E."/>
        </authorList>
    </citation>
    <scope>NUCLEOTIDE SEQUENCE [LARGE SCALE GENOMIC DNA]</scope>
    <source>
        <strain evidence="8 9">PLY_AMNH</strain>
    </source>
</reference>
<evidence type="ECO:0000256" key="6">
    <source>
        <dbReference type="SAM" id="Phobius"/>
    </source>
</evidence>
<keyword evidence="3 6" id="KW-1133">Transmembrane helix</keyword>
<feature type="transmembrane region" description="Helical" evidence="6">
    <location>
        <begin position="490"/>
        <end position="510"/>
    </location>
</feature>
<dbReference type="EMBL" id="LGRX02034761">
    <property type="protein sequence ID" value="KAK3236943.1"/>
    <property type="molecule type" value="Genomic_DNA"/>
</dbReference>
<keyword evidence="2 6" id="KW-0812">Transmembrane</keyword>
<evidence type="ECO:0000313" key="9">
    <source>
        <dbReference type="Proteomes" id="UP001190700"/>
    </source>
</evidence>
<keyword evidence="9" id="KW-1185">Reference proteome</keyword>
<name>A0AAE0BJB2_9CHLO</name>
<feature type="domain" description="Nodulin-like" evidence="7">
    <location>
        <begin position="3"/>
        <end position="220"/>
    </location>
</feature>
<evidence type="ECO:0000313" key="8">
    <source>
        <dbReference type="EMBL" id="KAK3236943.1"/>
    </source>
</evidence>
<organism evidence="8 9">
    <name type="scientific">Cymbomonas tetramitiformis</name>
    <dbReference type="NCBI Taxonomy" id="36881"/>
    <lineage>
        <taxon>Eukaryota</taxon>
        <taxon>Viridiplantae</taxon>
        <taxon>Chlorophyta</taxon>
        <taxon>Pyramimonadophyceae</taxon>
        <taxon>Pyramimonadales</taxon>
        <taxon>Pyramimonadaceae</taxon>
        <taxon>Cymbomonas</taxon>
    </lineage>
</organism>
<evidence type="ECO:0000256" key="5">
    <source>
        <dbReference type="SAM" id="MobiDB-lite"/>
    </source>
</evidence>
<dbReference type="Gene3D" id="1.20.1250.20">
    <property type="entry name" value="MFS general substrate transporter like domains"/>
    <property type="match status" value="1"/>
</dbReference>
<feature type="transmembrane region" description="Helical" evidence="6">
    <location>
        <begin position="187"/>
        <end position="209"/>
    </location>
</feature>
<evidence type="ECO:0000259" key="7">
    <source>
        <dbReference type="Pfam" id="PF06813"/>
    </source>
</evidence>
<dbReference type="Pfam" id="PF06813">
    <property type="entry name" value="Nodulin-like"/>
    <property type="match status" value="1"/>
</dbReference>
<accession>A0AAE0BJB2</accession>
<feature type="transmembrane region" description="Helical" evidence="6">
    <location>
        <begin position="221"/>
        <end position="243"/>
    </location>
</feature>
<feature type="region of interest" description="Disordered" evidence="5">
    <location>
        <begin position="541"/>
        <end position="566"/>
    </location>
</feature>
<feature type="transmembrane region" description="Helical" evidence="6">
    <location>
        <begin position="55"/>
        <end position="76"/>
    </location>
</feature>
<feature type="transmembrane region" description="Helical" evidence="6">
    <location>
        <begin position="383"/>
        <end position="400"/>
    </location>
</feature>
<comment type="caution">
    <text evidence="8">The sequence shown here is derived from an EMBL/GenBank/DDBJ whole genome shotgun (WGS) entry which is preliminary data.</text>
</comment>
<dbReference type="PANTHER" id="PTHR21576">
    <property type="entry name" value="UNCHARACTERIZED NODULIN-LIKE PROTEIN"/>
    <property type="match status" value="1"/>
</dbReference>
<dbReference type="PANTHER" id="PTHR21576:SF158">
    <property type="entry name" value="RIBOSOMAL RNA-PROCESSING PROTEIN 12-LIKE CONSERVED DOMAIN-CONTAINING PROTEIN"/>
    <property type="match status" value="1"/>
</dbReference>
<feature type="transmembrane region" description="Helical" evidence="6">
    <location>
        <begin position="88"/>
        <end position="106"/>
    </location>
</feature>
<feature type="transmembrane region" description="Helical" evidence="6">
    <location>
        <begin position="406"/>
        <end position="430"/>
    </location>
</feature>
<protein>
    <recommendedName>
        <fullName evidence="7">Nodulin-like domain-containing protein</fullName>
    </recommendedName>
</protein>
<proteinExistence type="predicted"/>
<feature type="transmembrane region" description="Helical" evidence="6">
    <location>
        <begin position="437"/>
        <end position="463"/>
    </location>
</feature>
<evidence type="ECO:0000256" key="3">
    <source>
        <dbReference type="ARBA" id="ARBA00022989"/>
    </source>
</evidence>
<dbReference type="SUPFAM" id="SSF103473">
    <property type="entry name" value="MFS general substrate transporter"/>
    <property type="match status" value="2"/>
</dbReference>
<dbReference type="InterPro" id="IPR010658">
    <property type="entry name" value="Nodulin-like"/>
</dbReference>
<dbReference type="Proteomes" id="UP001190700">
    <property type="component" value="Unassembled WGS sequence"/>
</dbReference>
<feature type="transmembrane region" description="Helical" evidence="6">
    <location>
        <begin position="147"/>
        <end position="166"/>
    </location>
</feature>
<sequence length="566" mass="62767">MFTQGQASCLSLYSSTMKTELGYSQDEVDWLGVAKSASLLFACIIGATQDKLGSFYSCISSGLIGILAFTLIYFTLEGDIEISYQSMWWLHFFAYGATTAMQAPPLLTSMANFPKHRALTSSLLSSAASLGGAFFSEYDEYADDNTVVLLCGLLPGFVAFFVWPFMKIISTNNLTIADKKATGRTFVYYWCAMAFFILYMVGIEVWQIFVDFGDVGYLLSLSGYGLIIVAIIAGGMLFWASALHHEQTKESPMQLKQNPEDEGILKPQYDLYDTFSTPRGPSLPGAKTGHWQTSDFPYARVLFNVFTDWKYMLLVLASYLNMGNMSVTTDNIQQIAMSVLGIRNVDRITRYTTSLSTSLAAGRLMGGVVSEEMLKRYQTPRSFVLVMGSGISCLGVYFLAETSSDKLYFGCAMSSFGFGWVGILLSAIIFEQWGEAVYGIVNFFNIFFTNFLGSVIGSIALFAEEYNDDAQLDYEGSKYCFGNECFDTTYYVLLGLAITGTIAYMVFAYASLDEHAKLLLEPYTELPELPENRAMINVEGYSSEPSKDGTVSTNKESPTFEQYARA</sequence>
<evidence type="ECO:0000256" key="2">
    <source>
        <dbReference type="ARBA" id="ARBA00022692"/>
    </source>
</evidence>